<reference evidence="2 3" key="1">
    <citation type="submission" date="2017-07" db="EMBL/GenBank/DDBJ databases">
        <title>Sandarakinorhabdus cyanobacteriorum sp. nov., a novel bacterium isolated from cyanobacterial aggregates in a eutrophic lake.</title>
        <authorList>
            <person name="Cai H."/>
        </authorList>
    </citation>
    <scope>NUCLEOTIDE SEQUENCE [LARGE SCALE GENOMIC DNA]</scope>
    <source>
        <strain evidence="2 3">TH057</strain>
    </source>
</reference>
<dbReference type="Gene3D" id="3.40.190.80">
    <property type="match status" value="1"/>
</dbReference>
<dbReference type="EMBL" id="NOXT01000105">
    <property type="protein sequence ID" value="OYQ29415.1"/>
    <property type="molecule type" value="Genomic_DNA"/>
</dbReference>
<comment type="cofactor">
    <cofactor evidence="1">
        <name>Mg(2+)</name>
        <dbReference type="ChEBI" id="CHEBI:18420"/>
    </cofactor>
</comment>
<keyword evidence="3" id="KW-1185">Reference proteome</keyword>
<dbReference type="Pfam" id="PF00459">
    <property type="entry name" value="Inositol_P"/>
    <property type="match status" value="1"/>
</dbReference>
<feature type="binding site" evidence="1">
    <location>
        <position position="78"/>
    </location>
    <ligand>
        <name>Mg(2+)</name>
        <dbReference type="ChEBI" id="CHEBI:18420"/>
        <label>1</label>
        <note>catalytic</note>
    </ligand>
</feature>
<sequence length="243" mass="25842">MTDAALARQLATEAGQILLALRRDSGLEGKALGKAGDADANRFLMDALRAARPDDAILSEEEAPDLARLAARRVWLVDPLDGTREYGEHRHDWAVHVALSIDGRIADGAVAQPALDQCFCTANPPAIPAPADALRFAVSRTRPAPMAEALAATVGGELVPMGSAGVKTLAVVRGEVDVYLHQGDMNEWDSGAPAAVAQAAGLWVSRLDGSALKFNQERPLTPDILICHMENRDRLLAHIAPLL</sequence>
<evidence type="ECO:0000313" key="3">
    <source>
        <dbReference type="Proteomes" id="UP000216991"/>
    </source>
</evidence>
<dbReference type="GO" id="GO:0050427">
    <property type="term" value="P:3'-phosphoadenosine 5'-phosphosulfate metabolic process"/>
    <property type="evidence" value="ECO:0007669"/>
    <property type="project" value="TreeGrafter"/>
</dbReference>
<organism evidence="2 3">
    <name type="scientific">Sandarakinorhabdus cyanobacteriorum</name>
    <dbReference type="NCBI Taxonomy" id="1981098"/>
    <lineage>
        <taxon>Bacteria</taxon>
        <taxon>Pseudomonadati</taxon>
        <taxon>Pseudomonadota</taxon>
        <taxon>Alphaproteobacteria</taxon>
        <taxon>Sphingomonadales</taxon>
        <taxon>Sphingosinicellaceae</taxon>
        <taxon>Sandarakinorhabdus</taxon>
    </lineage>
</organism>
<dbReference type="SUPFAM" id="SSF56655">
    <property type="entry name" value="Carbohydrate phosphatase"/>
    <property type="match status" value="1"/>
</dbReference>
<dbReference type="Proteomes" id="UP000216991">
    <property type="component" value="Unassembled WGS sequence"/>
</dbReference>
<feature type="binding site" evidence="1">
    <location>
        <position position="60"/>
    </location>
    <ligand>
        <name>Mg(2+)</name>
        <dbReference type="ChEBI" id="CHEBI:18420"/>
        <label>1</label>
        <note>catalytic</note>
    </ligand>
</feature>
<dbReference type="CDD" id="cd01638">
    <property type="entry name" value="CysQ"/>
    <property type="match status" value="1"/>
</dbReference>
<dbReference type="PRINTS" id="PR00377">
    <property type="entry name" value="IMPHPHTASES"/>
</dbReference>
<dbReference type="Gene3D" id="3.30.540.10">
    <property type="entry name" value="Fructose-1,6-Bisphosphatase, subunit A, domain 1"/>
    <property type="match status" value="1"/>
</dbReference>
<dbReference type="PANTHER" id="PTHR43028">
    <property type="entry name" value="3'(2'),5'-BISPHOSPHATE NUCLEOTIDASE 1"/>
    <property type="match status" value="1"/>
</dbReference>
<proteinExistence type="predicted"/>
<gene>
    <name evidence="2" type="ORF">CHU93_07740</name>
</gene>
<feature type="binding site" evidence="1">
    <location>
        <position position="189"/>
    </location>
    <ligand>
        <name>Mg(2+)</name>
        <dbReference type="ChEBI" id="CHEBI:18420"/>
        <label>1</label>
        <note>catalytic</note>
    </ligand>
</feature>
<accession>A0A255YLF7</accession>
<dbReference type="PANTHER" id="PTHR43028:SF5">
    <property type="entry name" value="3'(2'),5'-BISPHOSPHATE NUCLEOTIDASE 1"/>
    <property type="match status" value="1"/>
</dbReference>
<dbReference type="OrthoDB" id="9785695at2"/>
<dbReference type="InterPro" id="IPR000760">
    <property type="entry name" value="Inositol_monophosphatase-like"/>
</dbReference>
<evidence type="ECO:0000313" key="2">
    <source>
        <dbReference type="EMBL" id="OYQ29415.1"/>
    </source>
</evidence>
<dbReference type="GO" id="GO:0000103">
    <property type="term" value="P:sulfate assimilation"/>
    <property type="evidence" value="ECO:0007669"/>
    <property type="project" value="TreeGrafter"/>
</dbReference>
<evidence type="ECO:0000256" key="1">
    <source>
        <dbReference type="PIRSR" id="PIRSR600760-2"/>
    </source>
</evidence>
<feature type="binding site" evidence="1">
    <location>
        <position position="81"/>
    </location>
    <ligand>
        <name>Mg(2+)</name>
        <dbReference type="ChEBI" id="CHEBI:18420"/>
        <label>1</label>
        <note>catalytic</note>
    </ligand>
</feature>
<dbReference type="InterPro" id="IPR050725">
    <property type="entry name" value="CysQ/Inositol_MonoPase"/>
</dbReference>
<dbReference type="GO" id="GO:0008441">
    <property type="term" value="F:3'(2'),5'-bisphosphate nucleotidase activity"/>
    <property type="evidence" value="ECO:0007669"/>
    <property type="project" value="TreeGrafter"/>
</dbReference>
<keyword evidence="1" id="KW-0479">Metal-binding</keyword>
<comment type="caution">
    <text evidence="2">The sequence shown here is derived from an EMBL/GenBank/DDBJ whole genome shotgun (WGS) entry which is preliminary data.</text>
</comment>
<dbReference type="AlphaFoldDB" id="A0A255YLF7"/>
<dbReference type="GO" id="GO:0046872">
    <property type="term" value="F:metal ion binding"/>
    <property type="evidence" value="ECO:0007669"/>
    <property type="project" value="UniProtKB-KW"/>
</dbReference>
<keyword evidence="1" id="KW-0460">Magnesium</keyword>
<name>A0A255YLF7_9SPHN</name>
<feature type="binding site" evidence="1">
    <location>
        <position position="80"/>
    </location>
    <ligand>
        <name>Mg(2+)</name>
        <dbReference type="ChEBI" id="CHEBI:18420"/>
        <label>1</label>
        <note>catalytic</note>
    </ligand>
</feature>
<protein>
    <submittedName>
        <fullName evidence="2">3'(2'),5'-bisphosphate nucleotidase CysQ</fullName>
    </submittedName>
</protein>